<gene>
    <name evidence="1" type="ORF">PTI45_03942</name>
</gene>
<keyword evidence="2" id="KW-1185">Reference proteome</keyword>
<name>A0A1E3L0J3_9BACL</name>
<accession>A0A1E3L0J3</accession>
<dbReference type="AlphaFoldDB" id="A0A1E3L0J3"/>
<comment type="caution">
    <text evidence="1">The sequence shown here is derived from an EMBL/GenBank/DDBJ whole genome shotgun (WGS) entry which is preliminary data.</text>
</comment>
<dbReference type="RefSeq" id="WP_069329288.1">
    <property type="nucleotide sequence ID" value="NZ_MDER01000076.1"/>
</dbReference>
<protein>
    <submittedName>
        <fullName evidence="1">Uncharacterized protein</fullName>
    </submittedName>
</protein>
<dbReference type="Proteomes" id="UP000094578">
    <property type="component" value="Unassembled WGS sequence"/>
</dbReference>
<dbReference type="EMBL" id="MDER01000076">
    <property type="protein sequence ID" value="ODP26705.1"/>
    <property type="molecule type" value="Genomic_DNA"/>
</dbReference>
<evidence type="ECO:0000313" key="2">
    <source>
        <dbReference type="Proteomes" id="UP000094578"/>
    </source>
</evidence>
<evidence type="ECO:0000313" key="1">
    <source>
        <dbReference type="EMBL" id="ODP26705.1"/>
    </source>
</evidence>
<proteinExistence type="predicted"/>
<organism evidence="1 2">
    <name type="scientific">Paenibacillus nuruki</name>
    <dbReference type="NCBI Taxonomy" id="1886670"/>
    <lineage>
        <taxon>Bacteria</taxon>
        <taxon>Bacillati</taxon>
        <taxon>Bacillota</taxon>
        <taxon>Bacilli</taxon>
        <taxon>Bacillales</taxon>
        <taxon>Paenibacillaceae</taxon>
        <taxon>Paenibacillus</taxon>
    </lineage>
</organism>
<reference evidence="1 2" key="1">
    <citation type="submission" date="2016-08" db="EMBL/GenBank/DDBJ databases">
        <title>Genome sequencing of Paenibacillus sp. TI45-13ar, isolated from Korean traditional nuruk.</title>
        <authorList>
            <person name="Kim S.-J."/>
        </authorList>
    </citation>
    <scope>NUCLEOTIDE SEQUENCE [LARGE SCALE GENOMIC DNA]</scope>
    <source>
        <strain evidence="1 2">TI45-13ar</strain>
    </source>
</reference>
<sequence>MNTTASLTRIIFSLFGEIEYFSTALNEREGINAFWDLYGRSNQNSTNSIIKIVSVGQIPATR</sequence>